<dbReference type="CDD" id="cd00268">
    <property type="entry name" value="DEADc"/>
    <property type="match status" value="1"/>
</dbReference>
<dbReference type="Pfam" id="PF03880">
    <property type="entry name" value="DbpA"/>
    <property type="match status" value="1"/>
</dbReference>
<dbReference type="PROSITE" id="PS00039">
    <property type="entry name" value="DEAD_ATP_HELICASE"/>
    <property type="match status" value="1"/>
</dbReference>
<dbReference type="InterPro" id="IPR014001">
    <property type="entry name" value="Helicase_ATP-bd"/>
</dbReference>
<dbReference type="InterPro" id="IPR027417">
    <property type="entry name" value="P-loop_NTPase"/>
</dbReference>
<reference evidence="11 12" key="1">
    <citation type="submission" date="2016-11" db="EMBL/GenBank/DDBJ databases">
        <authorList>
            <person name="Jaros S."/>
            <person name="Januszkiewicz K."/>
            <person name="Wedrychowicz H."/>
        </authorList>
    </citation>
    <scope>NUCLEOTIDE SEQUENCE [LARGE SCALE GENOMIC DNA]</scope>
    <source>
        <strain evidence="11 12">CGMCC 1.10190</strain>
    </source>
</reference>
<dbReference type="GO" id="GO:0005829">
    <property type="term" value="C:cytosol"/>
    <property type="evidence" value="ECO:0007669"/>
    <property type="project" value="TreeGrafter"/>
</dbReference>
<keyword evidence="3 7" id="KW-0347">Helicase</keyword>
<dbReference type="RefSeq" id="WP_073101470.1">
    <property type="nucleotide sequence ID" value="NZ_FQXE01000001.1"/>
</dbReference>
<dbReference type="Gene3D" id="3.40.50.300">
    <property type="entry name" value="P-loop containing nucleotide triphosphate hydrolases"/>
    <property type="match status" value="2"/>
</dbReference>
<keyword evidence="1 7" id="KW-0547">Nucleotide-binding</keyword>
<dbReference type="PANTHER" id="PTHR47959">
    <property type="entry name" value="ATP-DEPENDENT RNA HELICASE RHLE-RELATED"/>
    <property type="match status" value="1"/>
</dbReference>
<evidence type="ECO:0000259" key="9">
    <source>
        <dbReference type="PROSITE" id="PS51194"/>
    </source>
</evidence>
<dbReference type="GO" id="GO:0005524">
    <property type="term" value="F:ATP binding"/>
    <property type="evidence" value="ECO:0007669"/>
    <property type="project" value="UniProtKB-KW"/>
</dbReference>
<dbReference type="EMBL" id="FQXE01000001">
    <property type="protein sequence ID" value="SHG87751.1"/>
    <property type="molecule type" value="Genomic_DNA"/>
</dbReference>
<dbReference type="InterPro" id="IPR012677">
    <property type="entry name" value="Nucleotide-bd_a/b_plait_sf"/>
</dbReference>
<feature type="short sequence motif" description="Q motif" evidence="6">
    <location>
        <begin position="4"/>
        <end position="32"/>
    </location>
</feature>
<dbReference type="InterPro" id="IPR000629">
    <property type="entry name" value="RNA-helicase_DEAD-box_CS"/>
</dbReference>
<dbReference type="STRING" id="658167.SAMN04488135_101497"/>
<dbReference type="Proteomes" id="UP000184226">
    <property type="component" value="Unassembled WGS sequence"/>
</dbReference>
<evidence type="ECO:0000313" key="11">
    <source>
        <dbReference type="EMBL" id="SHG87751.1"/>
    </source>
</evidence>
<keyword evidence="2 7" id="KW-0378">Hydrolase</keyword>
<proteinExistence type="inferred from homology"/>
<sequence length="462" mass="50242">MTPLSFSSLPLSRAILDNLDNLGYQAMTPIQAQALPLIVAGRDLIAQAKTGSGKTAAFGLGIVHTLDAALSATQALVLCPTRELAEQVANELRRLARAVGNTKIITLCGGTPIRPQVESLKFGAHIVVATPGRLMDHIDRGTVDLSGIRSLVLDEADRMLDMGFYDDVTHIVGACPAQRQTLLFSATYADDIRKASARFLKKPAEVKVESVHDASQIEQLFYEIEPGRRLAVVGQLLEHFRPVSTLAFCNTKAQCRELMQYLESRGFSALALHGDLEQREREDVLVQFSNRSCSVLVATDVAARGLDIQTLDAVINVDVTPDAEVHIHRIGRSGRGQAKGLALSLCSPDEMRWASQIEKYQGQPIVWASPGTLKPAPGGRLNPPMITLCVQGGKKDKLRPGDLLGALTKDAGFAADQIGKINILEFVSFVALDRRIAKEAFAKLSAGNIKGRRFRMRFMSEI</sequence>
<dbReference type="Gene3D" id="3.30.70.330">
    <property type="match status" value="1"/>
</dbReference>
<evidence type="ECO:0000256" key="1">
    <source>
        <dbReference type="ARBA" id="ARBA00022741"/>
    </source>
</evidence>
<dbReference type="PROSITE" id="PS51194">
    <property type="entry name" value="HELICASE_CTER"/>
    <property type="match status" value="1"/>
</dbReference>
<dbReference type="OrthoDB" id="8520957at2"/>
<dbReference type="InterPro" id="IPR044742">
    <property type="entry name" value="DEAD/DEAH_RhlB"/>
</dbReference>
<evidence type="ECO:0000313" key="12">
    <source>
        <dbReference type="Proteomes" id="UP000184226"/>
    </source>
</evidence>
<dbReference type="CDD" id="cd18787">
    <property type="entry name" value="SF2_C_DEAD"/>
    <property type="match status" value="1"/>
</dbReference>
<dbReference type="InterPro" id="IPR001650">
    <property type="entry name" value="Helicase_C-like"/>
</dbReference>
<evidence type="ECO:0000256" key="2">
    <source>
        <dbReference type="ARBA" id="ARBA00022801"/>
    </source>
</evidence>
<protein>
    <submittedName>
        <fullName evidence="11">ATP-dependent RNA helicase DbpA</fullName>
    </submittedName>
</protein>
<evidence type="ECO:0000259" key="10">
    <source>
        <dbReference type="PROSITE" id="PS51195"/>
    </source>
</evidence>
<feature type="domain" description="Helicase ATP-binding" evidence="8">
    <location>
        <begin position="35"/>
        <end position="206"/>
    </location>
</feature>
<name>A0A1M5NE06_9BURK</name>
<dbReference type="SMART" id="SM00487">
    <property type="entry name" value="DEXDc"/>
    <property type="match status" value="1"/>
</dbReference>
<dbReference type="AlphaFoldDB" id="A0A1M5NE06"/>
<evidence type="ECO:0000256" key="7">
    <source>
        <dbReference type="RuleBase" id="RU000492"/>
    </source>
</evidence>
<dbReference type="InterPro" id="IPR011545">
    <property type="entry name" value="DEAD/DEAH_box_helicase_dom"/>
</dbReference>
<dbReference type="GO" id="GO:0016787">
    <property type="term" value="F:hydrolase activity"/>
    <property type="evidence" value="ECO:0007669"/>
    <property type="project" value="UniProtKB-KW"/>
</dbReference>
<evidence type="ECO:0000259" key="8">
    <source>
        <dbReference type="PROSITE" id="PS51192"/>
    </source>
</evidence>
<dbReference type="SUPFAM" id="SSF52540">
    <property type="entry name" value="P-loop containing nucleoside triphosphate hydrolases"/>
    <property type="match status" value="1"/>
</dbReference>
<dbReference type="SMART" id="SM00490">
    <property type="entry name" value="HELICc"/>
    <property type="match status" value="1"/>
</dbReference>
<dbReference type="NCBIfam" id="NF008744">
    <property type="entry name" value="PRK11776.1"/>
    <property type="match status" value="1"/>
</dbReference>
<evidence type="ECO:0000256" key="3">
    <source>
        <dbReference type="ARBA" id="ARBA00022806"/>
    </source>
</evidence>
<dbReference type="PROSITE" id="PS51195">
    <property type="entry name" value="Q_MOTIF"/>
    <property type="match status" value="1"/>
</dbReference>
<evidence type="ECO:0000256" key="5">
    <source>
        <dbReference type="ARBA" id="ARBA00038437"/>
    </source>
</evidence>
<comment type="similarity">
    <text evidence="5 7">Belongs to the DEAD box helicase family.</text>
</comment>
<dbReference type="InterPro" id="IPR050079">
    <property type="entry name" value="DEAD_box_RNA_helicase"/>
</dbReference>
<organism evidence="11 12">
    <name type="scientific">Pollutimonas bauzanensis</name>
    <dbReference type="NCBI Taxonomy" id="658167"/>
    <lineage>
        <taxon>Bacteria</taxon>
        <taxon>Pseudomonadati</taxon>
        <taxon>Pseudomonadota</taxon>
        <taxon>Betaproteobacteria</taxon>
        <taxon>Burkholderiales</taxon>
        <taxon>Alcaligenaceae</taxon>
        <taxon>Pollutimonas</taxon>
    </lineage>
</organism>
<feature type="domain" description="Helicase C-terminal" evidence="9">
    <location>
        <begin position="216"/>
        <end position="377"/>
    </location>
</feature>
<gene>
    <name evidence="11" type="ORF">SAMN04488135_101497</name>
</gene>
<dbReference type="GO" id="GO:0003676">
    <property type="term" value="F:nucleic acid binding"/>
    <property type="evidence" value="ECO:0007669"/>
    <property type="project" value="InterPro"/>
</dbReference>
<dbReference type="GO" id="GO:0003724">
    <property type="term" value="F:RNA helicase activity"/>
    <property type="evidence" value="ECO:0007669"/>
    <property type="project" value="InterPro"/>
</dbReference>
<feature type="domain" description="DEAD-box RNA helicase Q" evidence="10">
    <location>
        <begin position="4"/>
        <end position="32"/>
    </location>
</feature>
<dbReference type="Pfam" id="PF00270">
    <property type="entry name" value="DEAD"/>
    <property type="match status" value="1"/>
</dbReference>
<accession>A0A1M5NE06</accession>
<dbReference type="InterPro" id="IPR005580">
    <property type="entry name" value="DbpA/CsdA_RNA-bd_dom"/>
</dbReference>
<dbReference type="InterPro" id="IPR014014">
    <property type="entry name" value="RNA_helicase_DEAD_Q_motif"/>
</dbReference>
<dbReference type="PANTHER" id="PTHR47959:SF1">
    <property type="entry name" value="ATP-DEPENDENT RNA HELICASE DBPA"/>
    <property type="match status" value="1"/>
</dbReference>
<evidence type="ECO:0000256" key="6">
    <source>
        <dbReference type="PROSITE-ProRule" id="PRU00552"/>
    </source>
</evidence>
<keyword evidence="12" id="KW-1185">Reference proteome</keyword>
<keyword evidence="4 7" id="KW-0067">ATP-binding</keyword>
<dbReference type="Pfam" id="PF00271">
    <property type="entry name" value="Helicase_C"/>
    <property type="match status" value="1"/>
</dbReference>
<dbReference type="CDD" id="cd12501">
    <property type="entry name" value="RRM_EcDbpA_like"/>
    <property type="match status" value="1"/>
</dbReference>
<evidence type="ECO:0000256" key="4">
    <source>
        <dbReference type="ARBA" id="ARBA00022840"/>
    </source>
</evidence>
<dbReference type="PROSITE" id="PS51192">
    <property type="entry name" value="HELICASE_ATP_BIND_1"/>
    <property type="match status" value="1"/>
</dbReference>